<keyword evidence="11 14" id="KW-0255">Endonuclease</keyword>
<feature type="domain" description="RNase H type-2" evidence="17">
    <location>
        <begin position="32"/>
        <end position="223"/>
    </location>
</feature>
<dbReference type="Gene3D" id="3.30.420.10">
    <property type="entry name" value="Ribonuclease H-like superfamily/Ribonuclease H"/>
    <property type="match status" value="1"/>
</dbReference>
<evidence type="ECO:0000256" key="14">
    <source>
        <dbReference type="HAMAP-Rule" id="MF_00052"/>
    </source>
</evidence>
<keyword evidence="10 14" id="KW-0479">Metal-binding</keyword>
<comment type="cofactor">
    <cofactor evidence="14 15">
        <name>Mn(2+)</name>
        <dbReference type="ChEBI" id="CHEBI:29035"/>
    </cofactor>
    <cofactor evidence="14 15">
        <name>Mg(2+)</name>
        <dbReference type="ChEBI" id="CHEBI:18420"/>
    </cofactor>
    <text evidence="14 15">Manganese or magnesium. Binds 1 divalent metal ion per monomer in the absence of substrate. May bind a second metal ion after substrate binding.</text>
</comment>
<dbReference type="Pfam" id="PF01351">
    <property type="entry name" value="RNase_HII"/>
    <property type="match status" value="1"/>
</dbReference>
<dbReference type="InterPro" id="IPR022898">
    <property type="entry name" value="RNase_HII"/>
</dbReference>
<keyword evidence="9 14" id="KW-0540">Nuclease</keyword>
<dbReference type="PATRIC" id="fig|1094489.3.peg.434"/>
<name>M1NSA7_BARAA</name>
<dbReference type="NCBIfam" id="NF000595">
    <property type="entry name" value="PRK00015.1-3"/>
    <property type="match status" value="1"/>
</dbReference>
<sequence length="223" mass="24254">MSRPIHGLSNTFNLPLQPDFSCELDLRRRGFFYIAGVDEVGRGPLAGPVVTAAVVLDKDCIPNGLNDSKKLSVQQRNGLYREILQSALAISITSLCARTIDQSDIRKATLEAMRRCITGLAVPVHYVLVDGRDIPLGLPCPAAALVKGDQRSVSIAAASIIAKVTRDRMMKCVGQVYKRYGLEKHVGYATAAHRAAIDEHGPVVGLHRYSFAPLKKNYKGDVS</sequence>
<comment type="similarity">
    <text evidence="5 14 16">Belongs to the RNase HII family.</text>
</comment>
<dbReference type="InterPro" id="IPR012337">
    <property type="entry name" value="RNaseH-like_sf"/>
</dbReference>
<dbReference type="PANTHER" id="PTHR10954:SF18">
    <property type="entry name" value="RIBONUCLEASE HII"/>
    <property type="match status" value="1"/>
</dbReference>
<dbReference type="GO" id="GO:0032299">
    <property type="term" value="C:ribonuclease H2 complex"/>
    <property type="evidence" value="ECO:0007669"/>
    <property type="project" value="TreeGrafter"/>
</dbReference>
<evidence type="ECO:0000256" key="3">
    <source>
        <dbReference type="ARBA" id="ARBA00004065"/>
    </source>
</evidence>
<dbReference type="EC" id="3.1.26.4" evidence="6 14"/>
<evidence type="ECO:0000256" key="5">
    <source>
        <dbReference type="ARBA" id="ARBA00007383"/>
    </source>
</evidence>
<evidence type="ECO:0000256" key="9">
    <source>
        <dbReference type="ARBA" id="ARBA00022722"/>
    </source>
</evidence>
<comment type="cofactor">
    <cofactor evidence="2">
        <name>Mg(2+)</name>
        <dbReference type="ChEBI" id="CHEBI:18420"/>
    </cofactor>
</comment>
<dbReference type="GO" id="GO:0043137">
    <property type="term" value="P:DNA replication, removal of RNA primer"/>
    <property type="evidence" value="ECO:0007669"/>
    <property type="project" value="TreeGrafter"/>
</dbReference>
<keyword evidence="19" id="KW-1185">Reference proteome</keyword>
<dbReference type="eggNOG" id="COG0164">
    <property type="taxonomic scope" value="Bacteria"/>
</dbReference>
<dbReference type="CDD" id="cd07182">
    <property type="entry name" value="RNase_HII_bacteria_HII_like"/>
    <property type="match status" value="1"/>
</dbReference>
<feature type="binding site" evidence="14 15">
    <location>
        <position position="130"/>
    </location>
    <ligand>
        <name>a divalent metal cation</name>
        <dbReference type="ChEBI" id="CHEBI:60240"/>
    </ligand>
</feature>
<comment type="function">
    <text evidence="3 14 16">Endonuclease that specifically degrades the RNA of RNA-DNA hybrids.</text>
</comment>
<keyword evidence="12 14" id="KW-0378">Hydrolase</keyword>
<dbReference type="RefSeq" id="WP_015397741.1">
    <property type="nucleotide sequence ID" value="NC_020300.1"/>
</dbReference>
<reference evidence="18 19" key="1">
    <citation type="journal article" date="2013" name="PLoS Genet.">
        <title>A gene transfer agent and a dynamic repertoire of secretion systems hold the keys to the explosive radiation of the emerging pathogen Bartonella.</title>
        <authorList>
            <person name="Guy L."/>
            <person name="Nystedt B."/>
            <person name="Toft C."/>
            <person name="Zaremba-Niedzwiedzka K."/>
            <person name="Berglund E.C."/>
            <person name="Granberg F."/>
            <person name="Naslund K."/>
            <person name="Eriksson A.S."/>
            <person name="Andersson S.G."/>
        </authorList>
    </citation>
    <scope>NUCLEOTIDE SEQUENCE [LARGE SCALE GENOMIC DNA]</scope>
    <source>
        <strain evidence="18 19">Aust/NH1</strain>
    </source>
</reference>
<dbReference type="EMBL" id="CP003123">
    <property type="protein sequence ID" value="AGF74233.1"/>
    <property type="molecule type" value="Genomic_DNA"/>
</dbReference>
<evidence type="ECO:0000313" key="19">
    <source>
        <dbReference type="Proteomes" id="UP000011729"/>
    </source>
</evidence>
<dbReference type="GO" id="GO:0004523">
    <property type="term" value="F:RNA-DNA hybrid ribonuclease activity"/>
    <property type="evidence" value="ECO:0007669"/>
    <property type="project" value="UniProtKB-UniRule"/>
</dbReference>
<evidence type="ECO:0000313" key="18">
    <source>
        <dbReference type="EMBL" id="AGF74233.1"/>
    </source>
</evidence>
<dbReference type="InterPro" id="IPR036397">
    <property type="entry name" value="RNaseH_sf"/>
</dbReference>
<dbReference type="GO" id="GO:0005737">
    <property type="term" value="C:cytoplasm"/>
    <property type="evidence" value="ECO:0007669"/>
    <property type="project" value="UniProtKB-SubCell"/>
</dbReference>
<dbReference type="InterPro" id="IPR024567">
    <property type="entry name" value="RNase_HII/HIII_dom"/>
</dbReference>
<evidence type="ECO:0000256" key="1">
    <source>
        <dbReference type="ARBA" id="ARBA00000077"/>
    </source>
</evidence>
<dbReference type="STRING" id="1094489.BAnh1_03500"/>
<evidence type="ECO:0000256" key="6">
    <source>
        <dbReference type="ARBA" id="ARBA00012180"/>
    </source>
</evidence>
<dbReference type="GO" id="GO:0006298">
    <property type="term" value="P:mismatch repair"/>
    <property type="evidence" value="ECO:0007669"/>
    <property type="project" value="TreeGrafter"/>
</dbReference>
<dbReference type="KEGG" id="baus:BAnh1_03500"/>
<keyword evidence="13 14" id="KW-0464">Manganese</keyword>
<evidence type="ECO:0000256" key="7">
    <source>
        <dbReference type="ARBA" id="ARBA00019179"/>
    </source>
</evidence>
<evidence type="ECO:0000256" key="16">
    <source>
        <dbReference type="RuleBase" id="RU003515"/>
    </source>
</evidence>
<dbReference type="HOGENOM" id="CLU_036532_3_2_5"/>
<dbReference type="GO" id="GO:0030145">
    <property type="term" value="F:manganese ion binding"/>
    <property type="evidence" value="ECO:0007669"/>
    <property type="project" value="UniProtKB-UniRule"/>
</dbReference>
<gene>
    <name evidence="14 18" type="primary">rnhB</name>
    <name evidence="18" type="ordered locus">BAnh1_03500</name>
</gene>
<evidence type="ECO:0000259" key="17">
    <source>
        <dbReference type="PROSITE" id="PS51975"/>
    </source>
</evidence>
<dbReference type="InterPro" id="IPR001352">
    <property type="entry name" value="RNase_HII/HIII"/>
</dbReference>
<feature type="binding site" evidence="14 15">
    <location>
        <position position="38"/>
    </location>
    <ligand>
        <name>a divalent metal cation</name>
        <dbReference type="ChEBI" id="CHEBI:60240"/>
    </ligand>
</feature>
<comment type="subcellular location">
    <subcellularLocation>
        <location evidence="4 14">Cytoplasm</location>
    </subcellularLocation>
</comment>
<comment type="catalytic activity">
    <reaction evidence="1 14 15 16">
        <text>Endonucleolytic cleavage to 5'-phosphomonoester.</text>
        <dbReference type="EC" id="3.1.26.4"/>
    </reaction>
</comment>
<organism evidence="18 19">
    <name type="scientific">Bartonella australis (strain Aust/NH1)</name>
    <dbReference type="NCBI Taxonomy" id="1094489"/>
    <lineage>
        <taxon>Bacteria</taxon>
        <taxon>Pseudomonadati</taxon>
        <taxon>Pseudomonadota</taxon>
        <taxon>Alphaproteobacteria</taxon>
        <taxon>Hyphomicrobiales</taxon>
        <taxon>Bartonellaceae</taxon>
        <taxon>Bartonella</taxon>
    </lineage>
</organism>
<evidence type="ECO:0000256" key="4">
    <source>
        <dbReference type="ARBA" id="ARBA00004496"/>
    </source>
</evidence>
<dbReference type="Proteomes" id="UP000011729">
    <property type="component" value="Chromosome"/>
</dbReference>
<dbReference type="OrthoDB" id="9803420at2"/>
<evidence type="ECO:0000256" key="8">
    <source>
        <dbReference type="ARBA" id="ARBA00022490"/>
    </source>
</evidence>
<dbReference type="SUPFAM" id="SSF53098">
    <property type="entry name" value="Ribonuclease H-like"/>
    <property type="match status" value="1"/>
</dbReference>
<evidence type="ECO:0000256" key="2">
    <source>
        <dbReference type="ARBA" id="ARBA00001946"/>
    </source>
</evidence>
<proteinExistence type="inferred from homology"/>
<keyword evidence="8 14" id="KW-0963">Cytoplasm</keyword>
<evidence type="ECO:0000256" key="11">
    <source>
        <dbReference type="ARBA" id="ARBA00022759"/>
    </source>
</evidence>
<evidence type="ECO:0000256" key="10">
    <source>
        <dbReference type="ARBA" id="ARBA00022723"/>
    </source>
</evidence>
<evidence type="ECO:0000256" key="15">
    <source>
        <dbReference type="PROSITE-ProRule" id="PRU01319"/>
    </source>
</evidence>
<evidence type="ECO:0000256" key="12">
    <source>
        <dbReference type="ARBA" id="ARBA00022801"/>
    </source>
</evidence>
<dbReference type="AlphaFoldDB" id="M1NSA7"/>
<accession>M1NSA7</accession>
<dbReference type="PANTHER" id="PTHR10954">
    <property type="entry name" value="RIBONUCLEASE H2 SUBUNIT A"/>
    <property type="match status" value="1"/>
</dbReference>
<dbReference type="PROSITE" id="PS51975">
    <property type="entry name" value="RNASE_H_2"/>
    <property type="match status" value="1"/>
</dbReference>
<feature type="binding site" evidence="14 15">
    <location>
        <position position="39"/>
    </location>
    <ligand>
        <name>a divalent metal cation</name>
        <dbReference type="ChEBI" id="CHEBI:60240"/>
    </ligand>
</feature>
<evidence type="ECO:0000256" key="13">
    <source>
        <dbReference type="ARBA" id="ARBA00023211"/>
    </source>
</evidence>
<protein>
    <recommendedName>
        <fullName evidence="7 14">Ribonuclease HII</fullName>
        <shortName evidence="14">RNase HII</shortName>
        <ecNumber evidence="6 14">3.1.26.4</ecNumber>
    </recommendedName>
</protein>
<dbReference type="GO" id="GO:0003723">
    <property type="term" value="F:RNA binding"/>
    <property type="evidence" value="ECO:0007669"/>
    <property type="project" value="UniProtKB-UniRule"/>
</dbReference>
<dbReference type="HAMAP" id="MF_00052_B">
    <property type="entry name" value="RNase_HII_B"/>
    <property type="match status" value="1"/>
</dbReference>